<evidence type="ECO:0000313" key="22">
    <source>
        <dbReference type="EMBL" id="KAG2541813.1"/>
    </source>
</evidence>
<dbReference type="InterPro" id="IPR041118">
    <property type="entry name" value="Rx_N"/>
</dbReference>
<dbReference type="OrthoDB" id="691996at2759"/>
<dbReference type="Pfam" id="PF18052">
    <property type="entry name" value="Rx_N"/>
    <property type="match status" value="1"/>
</dbReference>
<dbReference type="PANTHER" id="PTHR36766">
    <property type="entry name" value="PLANT BROAD-SPECTRUM MILDEW RESISTANCE PROTEIN RPW8"/>
    <property type="match status" value="1"/>
</dbReference>
<dbReference type="Gene3D" id="1.10.8.430">
    <property type="entry name" value="Helical domain of apoptotic protease-activating factors"/>
    <property type="match status" value="1"/>
</dbReference>
<evidence type="ECO:0000256" key="20">
    <source>
        <dbReference type="SAM" id="MobiDB-lite"/>
    </source>
</evidence>
<dbReference type="GO" id="GO:0046872">
    <property type="term" value="F:metal ion binding"/>
    <property type="evidence" value="ECO:0007669"/>
    <property type="project" value="UniProtKB-KW"/>
</dbReference>
<feature type="compositionally biased region" description="Basic and acidic residues" evidence="20">
    <location>
        <begin position="851"/>
        <end position="860"/>
    </location>
</feature>
<gene>
    <name evidence="22" type="ORF">PVAP13_9NG702800</name>
</gene>
<evidence type="ECO:0000256" key="15">
    <source>
        <dbReference type="ARBA" id="ARBA00023054"/>
    </source>
</evidence>
<dbReference type="Pfam" id="PF23559">
    <property type="entry name" value="WHD_DRP"/>
    <property type="match status" value="1"/>
</dbReference>
<evidence type="ECO:0000256" key="11">
    <source>
        <dbReference type="ARBA" id="ARBA00022821"/>
    </source>
</evidence>
<evidence type="ECO:0000256" key="10">
    <source>
        <dbReference type="ARBA" id="ARBA00022801"/>
    </source>
</evidence>
<dbReference type="InterPro" id="IPR042197">
    <property type="entry name" value="Apaf_helical"/>
</dbReference>
<dbReference type="Pfam" id="PF23598">
    <property type="entry name" value="LRR_14"/>
    <property type="match status" value="2"/>
</dbReference>
<dbReference type="Pfam" id="PF00481">
    <property type="entry name" value="PP2C"/>
    <property type="match status" value="1"/>
</dbReference>
<keyword evidence="7" id="KW-0479">Metal-binding</keyword>
<keyword evidence="12" id="KW-0067">ATP-binding</keyword>
<dbReference type="GO" id="GO:0043531">
    <property type="term" value="F:ADP binding"/>
    <property type="evidence" value="ECO:0007669"/>
    <property type="project" value="InterPro"/>
</dbReference>
<keyword evidence="23" id="KW-1185">Reference proteome</keyword>
<dbReference type="EMBL" id="CM029054">
    <property type="protein sequence ID" value="KAG2541813.1"/>
    <property type="molecule type" value="Genomic_DNA"/>
</dbReference>
<keyword evidence="10 19" id="KW-0378">Hydrolase</keyword>
<dbReference type="InterPro" id="IPR055414">
    <property type="entry name" value="LRR_R13L4/SHOC2-like"/>
</dbReference>
<keyword evidence="9" id="KW-0547">Nucleotide-binding</keyword>
<dbReference type="Gene3D" id="3.80.10.10">
    <property type="entry name" value="Ribonuclease Inhibitor"/>
    <property type="match status" value="1"/>
</dbReference>
<dbReference type="SUPFAM" id="SSF52540">
    <property type="entry name" value="P-loop containing nucleoside triphosphate hydrolases"/>
    <property type="match status" value="1"/>
</dbReference>
<dbReference type="SMART" id="SM00332">
    <property type="entry name" value="PP2Cc"/>
    <property type="match status" value="1"/>
</dbReference>
<evidence type="ECO:0000256" key="6">
    <source>
        <dbReference type="ARBA" id="ARBA00022614"/>
    </source>
</evidence>
<sequence>MATAGAVVDRLRRRLALDARHLELPSSTAEDVAHVGQTMSRLQDVLANMERQYFKMPAEAKDWMRKIKQIAYDMEDLLDEFEDPCGIGSPKGGSCIATATLFCSAAPFVFHNSSAQRMKMLRRKLDLSTEDSVIYSLMQHNLCDHKPSNQHQVFHGSAIIGRNSDRENVKSLLLKHDADKITIIPIVGLTGLGKTTLARLIFHDQTGEGWNFDLHIWIHLDRNLELNKIASDIISQVNQTEDIAISEVTRNDQIRNNLQFMKKRVQEVIHDKSCLIVLDGLLSTDKIQLAELKEMLTSKKKGTKIIMTTSNEITAELFHTIPPYKLGPLSEDDCWEIFSRRAFDNGDGSTHLTEIGKQIVKKCEGMPAVAYSLGSLMRHKGESDWLWTRDKDIWELERKFSSAVEVLTPFSEMYYTMPSALKLCFAYLSVFSKGSRIDKEKLIQQWMALDIVGSKHGTLPAYIHGDMYIQELLSISFLQIQERSSATGTNHTNSTMVFQVHNLVHAFAKYVVANDLVTLDGGNLSIVPSAEKISYSYVVANNYTAHSPALKDFLTRARAVSFKNCESSRLISNTLSKLNHLRVLDLTCCSIVELPASIGHLKPLRYLDASGLRIRELPIQMSSLLNLEALDLSESYVEELPTFIGSYQKLTYLNLGGCDKLRNLPPTLCDLKMLQYLNLSRCSGVGNVPEFLCTLHELRFLDLSSCTEIQHFPHLLGNLINLEDLNLSGCSNLKKLPESFGNLYFLRFLNLSGCSELQQLPECIVGLVNLQYLNLAHVLLELPESLSKLERLRSLDITGYRLSLLSDTPQTFSSIVLKIPNLKLLLTDDSDVESYISRHIQSLTEVRNVVREGKSVHTSERANPLQMGKSPYPHTLEEGASEKNREVRQDHPLSDHSDPKNFSKDGQQSTPTVKLPSPAGRPRRGSDAAGRQDGLLWYKDSGQVVDGKFSMAVVQANNLQEDQSQVESGPLSATDPSLQGTFVGVYDGHGGPETARYINDHLFNHLRRFASEHKCMSADVIRKAFQATEEGFISVVSRQWSLRPQLAAVGSCCLVGVVCSGTLYVANLGNSRAVLGRLVKVTREVLAMQLSAEHNASYEEVRRELQAAHPDDPHIVVLKHNVWRVKGIIQITRSIGDVYLKKPEFNREPLHAKFRLQETFRRPLLSSDPAITVQQIQPTDKFIIFASDGLWEHLSNQEAVDMVQSSPRNGIARRLVKAAMQEAGKKREMRYSDIKKIDRGVRRHFHDDITVIVVFLDSKATATAAWSGPTVSLRGGGVPIPSNTLHSQSPQS</sequence>
<evidence type="ECO:0000313" key="23">
    <source>
        <dbReference type="Proteomes" id="UP000823388"/>
    </source>
</evidence>
<dbReference type="PANTHER" id="PTHR36766:SF62">
    <property type="entry name" value="AAA+ ATPASE DOMAIN-CONTAINING PROTEIN"/>
    <property type="match status" value="1"/>
</dbReference>
<dbReference type="EMBL" id="CM029054">
    <property type="protein sequence ID" value="KAG2541814.1"/>
    <property type="molecule type" value="Genomic_DNA"/>
</dbReference>
<feature type="compositionally biased region" description="Basic and acidic residues" evidence="20">
    <location>
        <begin position="875"/>
        <end position="903"/>
    </location>
</feature>
<reference evidence="22" key="1">
    <citation type="submission" date="2020-05" db="EMBL/GenBank/DDBJ databases">
        <title>WGS assembly of Panicum virgatum.</title>
        <authorList>
            <person name="Lovell J.T."/>
            <person name="Jenkins J."/>
            <person name="Shu S."/>
            <person name="Juenger T.E."/>
            <person name="Schmutz J."/>
        </authorList>
    </citation>
    <scope>NUCLEOTIDE SEQUENCE</scope>
    <source>
        <strain evidence="22">AP13</strain>
    </source>
</reference>
<dbReference type="GO" id="GO:0006952">
    <property type="term" value="P:defense response"/>
    <property type="evidence" value="ECO:0007669"/>
    <property type="project" value="UniProtKB-KW"/>
</dbReference>
<keyword evidence="15" id="KW-0175">Coiled coil</keyword>
<feature type="region of interest" description="Disordered" evidence="20">
    <location>
        <begin position="851"/>
        <end position="933"/>
    </location>
</feature>
<evidence type="ECO:0000256" key="5">
    <source>
        <dbReference type="ARBA" id="ARBA00013081"/>
    </source>
</evidence>
<dbReference type="InterPro" id="IPR001932">
    <property type="entry name" value="PPM-type_phosphatase-like_dom"/>
</dbReference>
<keyword evidence="16" id="KW-0464">Manganese</keyword>
<protein>
    <recommendedName>
        <fullName evidence="5">protein-serine/threonine phosphatase</fullName>
        <ecNumber evidence="5">3.1.3.16</ecNumber>
    </recommendedName>
</protein>
<dbReference type="InterPro" id="IPR032675">
    <property type="entry name" value="LRR_dom_sf"/>
</dbReference>
<comment type="catalytic activity">
    <reaction evidence="17">
        <text>O-phospho-L-seryl-[protein] + H2O = L-seryl-[protein] + phosphate</text>
        <dbReference type="Rhea" id="RHEA:20629"/>
        <dbReference type="Rhea" id="RHEA-COMP:9863"/>
        <dbReference type="Rhea" id="RHEA-COMP:11604"/>
        <dbReference type="ChEBI" id="CHEBI:15377"/>
        <dbReference type="ChEBI" id="CHEBI:29999"/>
        <dbReference type="ChEBI" id="CHEBI:43474"/>
        <dbReference type="ChEBI" id="CHEBI:83421"/>
        <dbReference type="EC" id="3.1.3.16"/>
    </reaction>
</comment>
<comment type="similarity">
    <text evidence="4">Belongs to the disease resistance NB-LRR family.</text>
</comment>
<comment type="cofactor">
    <cofactor evidence="1">
        <name>Mn(2+)</name>
        <dbReference type="ChEBI" id="CHEBI:29035"/>
    </cofactor>
</comment>
<dbReference type="InterPro" id="IPR000222">
    <property type="entry name" value="PP2C_BS"/>
</dbReference>
<accession>A0A8T0MZ13</accession>
<dbReference type="EMBL" id="CM029054">
    <property type="protein sequence ID" value="KAG2541812.1"/>
    <property type="molecule type" value="Genomic_DNA"/>
</dbReference>
<evidence type="ECO:0000256" key="4">
    <source>
        <dbReference type="ARBA" id="ARBA00008894"/>
    </source>
</evidence>
<evidence type="ECO:0000256" key="7">
    <source>
        <dbReference type="ARBA" id="ARBA00022723"/>
    </source>
</evidence>
<comment type="catalytic activity">
    <reaction evidence="18">
        <text>O-phospho-L-threonyl-[protein] + H2O = L-threonyl-[protein] + phosphate</text>
        <dbReference type="Rhea" id="RHEA:47004"/>
        <dbReference type="Rhea" id="RHEA-COMP:11060"/>
        <dbReference type="Rhea" id="RHEA-COMP:11605"/>
        <dbReference type="ChEBI" id="CHEBI:15377"/>
        <dbReference type="ChEBI" id="CHEBI:30013"/>
        <dbReference type="ChEBI" id="CHEBI:43474"/>
        <dbReference type="ChEBI" id="CHEBI:61977"/>
        <dbReference type="EC" id="3.1.3.16"/>
    </reaction>
</comment>
<dbReference type="InterPro" id="IPR027417">
    <property type="entry name" value="P-loop_NTPase"/>
</dbReference>
<evidence type="ECO:0000256" key="1">
    <source>
        <dbReference type="ARBA" id="ARBA00001936"/>
    </source>
</evidence>
<dbReference type="PROSITE" id="PS51746">
    <property type="entry name" value="PPM_2"/>
    <property type="match status" value="1"/>
</dbReference>
<dbReference type="GO" id="GO:0051707">
    <property type="term" value="P:response to other organism"/>
    <property type="evidence" value="ECO:0007669"/>
    <property type="project" value="UniProtKB-ARBA"/>
</dbReference>
<evidence type="ECO:0000256" key="9">
    <source>
        <dbReference type="ARBA" id="ARBA00022741"/>
    </source>
</evidence>
<evidence type="ECO:0000256" key="13">
    <source>
        <dbReference type="ARBA" id="ARBA00022842"/>
    </source>
</evidence>
<evidence type="ECO:0000256" key="2">
    <source>
        <dbReference type="ARBA" id="ARBA00001946"/>
    </source>
</evidence>
<dbReference type="InterPro" id="IPR036388">
    <property type="entry name" value="WH-like_DNA-bd_sf"/>
</dbReference>
<evidence type="ECO:0000256" key="18">
    <source>
        <dbReference type="ARBA" id="ARBA00048336"/>
    </source>
</evidence>
<evidence type="ECO:0000259" key="21">
    <source>
        <dbReference type="PROSITE" id="PS51746"/>
    </source>
</evidence>
<dbReference type="GO" id="GO:0004722">
    <property type="term" value="F:protein serine/threonine phosphatase activity"/>
    <property type="evidence" value="ECO:0007669"/>
    <property type="project" value="UniProtKB-EC"/>
</dbReference>
<dbReference type="GO" id="GO:0016020">
    <property type="term" value="C:membrane"/>
    <property type="evidence" value="ECO:0007669"/>
    <property type="project" value="UniProtKB-ARBA"/>
</dbReference>
<dbReference type="SUPFAM" id="SSF81606">
    <property type="entry name" value="PP2C-like"/>
    <property type="match status" value="1"/>
</dbReference>
<evidence type="ECO:0000256" key="17">
    <source>
        <dbReference type="ARBA" id="ARBA00047761"/>
    </source>
</evidence>
<dbReference type="Pfam" id="PF00931">
    <property type="entry name" value="NB-ARC"/>
    <property type="match status" value="1"/>
</dbReference>
<dbReference type="Gene3D" id="3.40.50.300">
    <property type="entry name" value="P-loop containing nucleotide triphosphate hydrolases"/>
    <property type="match status" value="1"/>
</dbReference>
<dbReference type="CDD" id="cd00143">
    <property type="entry name" value="PP2Cc"/>
    <property type="match status" value="1"/>
</dbReference>
<keyword evidence="14 19" id="KW-0904">Protein phosphatase</keyword>
<dbReference type="InterPro" id="IPR002182">
    <property type="entry name" value="NB-ARC"/>
</dbReference>
<dbReference type="InterPro" id="IPR036457">
    <property type="entry name" value="PPM-type-like_dom_sf"/>
</dbReference>
<dbReference type="Proteomes" id="UP000823388">
    <property type="component" value="Chromosome 9N"/>
</dbReference>
<evidence type="ECO:0000256" key="14">
    <source>
        <dbReference type="ARBA" id="ARBA00022912"/>
    </source>
</evidence>
<name>A0A8T0MZ13_PANVG</name>
<dbReference type="PRINTS" id="PR00364">
    <property type="entry name" value="DISEASERSIST"/>
</dbReference>
<dbReference type="PROSITE" id="PS01032">
    <property type="entry name" value="PPM_1"/>
    <property type="match status" value="1"/>
</dbReference>
<dbReference type="InterPro" id="IPR058922">
    <property type="entry name" value="WHD_DRP"/>
</dbReference>
<proteinExistence type="inferred from homology"/>
<evidence type="ECO:0000256" key="8">
    <source>
        <dbReference type="ARBA" id="ARBA00022737"/>
    </source>
</evidence>
<dbReference type="GO" id="GO:0005524">
    <property type="term" value="F:ATP binding"/>
    <property type="evidence" value="ECO:0007669"/>
    <property type="project" value="UniProtKB-KW"/>
</dbReference>
<keyword evidence="8" id="KW-0677">Repeat</keyword>
<comment type="cofactor">
    <cofactor evidence="2">
        <name>Mg(2+)</name>
        <dbReference type="ChEBI" id="CHEBI:18420"/>
    </cofactor>
</comment>
<comment type="caution">
    <text evidence="22">The sequence shown here is derived from an EMBL/GenBank/DDBJ whole genome shotgun (WGS) entry which is preliminary data.</text>
</comment>
<dbReference type="Gene3D" id="1.20.5.4130">
    <property type="match status" value="1"/>
</dbReference>
<dbReference type="FunFam" id="3.60.40.10:FF:000008">
    <property type="entry name" value="Phosphatase 2C family protein"/>
    <property type="match status" value="1"/>
</dbReference>
<keyword evidence="13" id="KW-0460">Magnesium</keyword>
<comment type="similarity">
    <text evidence="3 19">Belongs to the PP2C family.</text>
</comment>
<evidence type="ECO:0000256" key="19">
    <source>
        <dbReference type="RuleBase" id="RU003465"/>
    </source>
</evidence>
<organism evidence="22 23">
    <name type="scientific">Panicum virgatum</name>
    <name type="common">Blackwell switchgrass</name>
    <dbReference type="NCBI Taxonomy" id="38727"/>
    <lineage>
        <taxon>Eukaryota</taxon>
        <taxon>Viridiplantae</taxon>
        <taxon>Streptophyta</taxon>
        <taxon>Embryophyta</taxon>
        <taxon>Tracheophyta</taxon>
        <taxon>Spermatophyta</taxon>
        <taxon>Magnoliopsida</taxon>
        <taxon>Liliopsida</taxon>
        <taxon>Poales</taxon>
        <taxon>Poaceae</taxon>
        <taxon>PACMAD clade</taxon>
        <taxon>Panicoideae</taxon>
        <taxon>Panicodae</taxon>
        <taxon>Paniceae</taxon>
        <taxon>Panicinae</taxon>
        <taxon>Panicum</taxon>
        <taxon>Panicum sect. Hiantes</taxon>
    </lineage>
</organism>
<dbReference type="Gene3D" id="3.60.40.10">
    <property type="entry name" value="PPM-type phosphatase domain"/>
    <property type="match status" value="1"/>
</dbReference>
<evidence type="ECO:0000256" key="16">
    <source>
        <dbReference type="ARBA" id="ARBA00023211"/>
    </source>
</evidence>
<keyword evidence="11" id="KW-0611">Plant defense</keyword>
<feature type="domain" description="PPM-type phosphatase" evidence="21">
    <location>
        <begin position="948"/>
        <end position="1256"/>
    </location>
</feature>
<evidence type="ECO:0000256" key="12">
    <source>
        <dbReference type="ARBA" id="ARBA00022840"/>
    </source>
</evidence>
<evidence type="ECO:0000256" key="3">
    <source>
        <dbReference type="ARBA" id="ARBA00006702"/>
    </source>
</evidence>
<dbReference type="EC" id="3.1.3.16" evidence="5"/>
<dbReference type="Gene3D" id="1.10.10.10">
    <property type="entry name" value="Winged helix-like DNA-binding domain superfamily/Winged helix DNA-binding domain"/>
    <property type="match status" value="1"/>
</dbReference>
<keyword evidence="6" id="KW-0433">Leucine-rich repeat</keyword>
<dbReference type="SUPFAM" id="SSF52058">
    <property type="entry name" value="L domain-like"/>
    <property type="match status" value="1"/>
</dbReference>